<dbReference type="EMBL" id="WSUT01000005">
    <property type="protein sequence ID" value="MWC43239.1"/>
    <property type="molecule type" value="Genomic_DNA"/>
</dbReference>
<evidence type="ECO:0000256" key="1">
    <source>
        <dbReference type="SAM" id="MobiDB-lite"/>
    </source>
</evidence>
<sequence length="843" mass="93909">MHERGRSSGLPLRGRSGFVGCGHVDAARRGIGLAAHRGGRPFRRLSRRSRPRLRAYGAARDRDRSGIAARTIVRVPLYPCDFVVHADPGGGMNDEVASAAPVAIAGLIGAEIELPDRRRVLIRSEIGDGLLEIIELPSGRLFRVEDPITGELHLPDGQFLEDLSALGDLRIIRRPGATAPVEVRRMRTYTPDDARRLDPTAEMKVWTLRALRNIGVTGDHPDLARHLAKVWAVAPDGFEEIPRVRRVRDWFKRVDVERVGVLDVMSMSGRVARRSSIDPALNRIYATHAQAYWYDYTKGRGWSVLDATAAAAAERKETNARRLLIGETPLPEVNRETMRRRVNALLCRDAYAAKWGENAAKRKFDGGGQGLTAARILEKVLMDNTVVDCVMVYDRGVIGRAYLTASLDVHSRTNPGIVVSMTPPSHHTAALCLRRTNRSKTIPAHRLVKDPALAQIGGRPVRIIVDNGRDFCSPAFIETCADLGITVEVAPVGMPRAKPMIERFFHTLNLYLIQKLKGATLDPSTLRKLGIDPATEAVVTLEALQRLIDEFVLYYHTRFHSGAGARPVDKWKRSMEQGHRHVLDDEARLDVLFGVVAHGRRITANGGIRMFGGLVYKSADMRQRIIDPLCGREPHRRRLEGTTACTVKVRYDPADLGRIWVEVGADWIPLYCTDSAYANGLSKWQHERIREFSRRERLKFETEEERLLARHELNAEIQRLLPDLSAHERRAASRFMVGEAPSAVTDVEHAVAEPRHDGMAPAIPVRTAHAVRHDRDRRQTRPSGRDDPTLADVDAEDDRPDVAPQRTPGERSDLSGGGTSSMTGAPPIFATPPDDDERFDDYA</sequence>
<name>A0A6N8LSI3_9SPHN</name>
<proteinExistence type="predicted"/>
<dbReference type="SUPFAM" id="SSF53098">
    <property type="entry name" value="Ribonuclease H-like"/>
    <property type="match status" value="1"/>
</dbReference>
<dbReference type="PROSITE" id="PS50994">
    <property type="entry name" value="INTEGRASE"/>
    <property type="match status" value="1"/>
</dbReference>
<dbReference type="GO" id="GO:0015074">
    <property type="term" value="P:DNA integration"/>
    <property type="evidence" value="ECO:0007669"/>
    <property type="project" value="InterPro"/>
</dbReference>
<feature type="compositionally biased region" description="Acidic residues" evidence="1">
    <location>
        <begin position="833"/>
        <end position="843"/>
    </location>
</feature>
<feature type="domain" description="Integrase catalytic" evidence="2">
    <location>
        <begin position="371"/>
        <end position="575"/>
    </location>
</feature>
<dbReference type="InterPro" id="IPR012337">
    <property type="entry name" value="RNaseH-like_sf"/>
</dbReference>
<comment type="caution">
    <text evidence="3">The sequence shown here is derived from an EMBL/GenBank/DDBJ whole genome shotgun (WGS) entry which is preliminary data.</text>
</comment>
<gene>
    <name evidence="3" type="ORF">GQR91_06125</name>
</gene>
<evidence type="ECO:0000313" key="4">
    <source>
        <dbReference type="Proteomes" id="UP000436801"/>
    </source>
</evidence>
<protein>
    <submittedName>
        <fullName evidence="3">DDE-type integrase/transposase/recombinase</fullName>
    </submittedName>
</protein>
<dbReference type="InterPro" id="IPR001584">
    <property type="entry name" value="Integrase_cat-core"/>
</dbReference>
<reference evidence="3 4" key="1">
    <citation type="submission" date="2019-12" db="EMBL/GenBank/DDBJ databases">
        <authorList>
            <person name="Zheng J."/>
        </authorList>
    </citation>
    <scope>NUCLEOTIDE SEQUENCE [LARGE SCALE GENOMIC DNA]</scope>
    <source>
        <strain evidence="3 4">DSM 27347</strain>
    </source>
</reference>
<feature type="compositionally biased region" description="Basic and acidic residues" evidence="1">
    <location>
        <begin position="771"/>
        <end position="788"/>
    </location>
</feature>
<dbReference type="Proteomes" id="UP000436801">
    <property type="component" value="Unassembled WGS sequence"/>
</dbReference>
<dbReference type="Gene3D" id="3.30.420.10">
    <property type="entry name" value="Ribonuclease H-like superfamily/Ribonuclease H"/>
    <property type="match status" value="1"/>
</dbReference>
<dbReference type="InterPro" id="IPR036397">
    <property type="entry name" value="RNaseH_sf"/>
</dbReference>
<feature type="region of interest" description="Disordered" evidence="1">
    <location>
        <begin position="755"/>
        <end position="843"/>
    </location>
</feature>
<evidence type="ECO:0000313" key="3">
    <source>
        <dbReference type="EMBL" id="MWC43239.1"/>
    </source>
</evidence>
<evidence type="ECO:0000259" key="2">
    <source>
        <dbReference type="PROSITE" id="PS50994"/>
    </source>
</evidence>
<accession>A0A6N8LSI3</accession>
<dbReference type="GO" id="GO:0003676">
    <property type="term" value="F:nucleic acid binding"/>
    <property type="evidence" value="ECO:0007669"/>
    <property type="project" value="InterPro"/>
</dbReference>
<organism evidence="3 4">
    <name type="scientific">Sphingomonas carotinifaciens</name>
    <dbReference type="NCBI Taxonomy" id="1166323"/>
    <lineage>
        <taxon>Bacteria</taxon>
        <taxon>Pseudomonadati</taxon>
        <taxon>Pseudomonadota</taxon>
        <taxon>Alphaproteobacteria</taxon>
        <taxon>Sphingomonadales</taxon>
        <taxon>Sphingomonadaceae</taxon>
        <taxon>Sphingomonas</taxon>
    </lineage>
</organism>
<dbReference type="AlphaFoldDB" id="A0A6N8LSI3"/>